<dbReference type="EMBL" id="JAUYZG010000024">
    <property type="protein sequence ID" value="KAK2869791.1"/>
    <property type="molecule type" value="Genomic_DNA"/>
</dbReference>
<evidence type="ECO:0000313" key="1">
    <source>
        <dbReference type="EMBL" id="KAK2869791.1"/>
    </source>
</evidence>
<dbReference type="Proteomes" id="UP001187343">
    <property type="component" value="Unassembled WGS sequence"/>
</dbReference>
<evidence type="ECO:0000313" key="2">
    <source>
        <dbReference type="Proteomes" id="UP001187343"/>
    </source>
</evidence>
<comment type="caution">
    <text evidence="1">The sequence shown here is derived from an EMBL/GenBank/DDBJ whole genome shotgun (WGS) entry which is preliminary data.</text>
</comment>
<gene>
    <name evidence="1" type="ORF">Q8A67_024183</name>
</gene>
<accession>A0AA88T988</accession>
<organism evidence="1 2">
    <name type="scientific">Cirrhinus molitorella</name>
    <name type="common">mud carp</name>
    <dbReference type="NCBI Taxonomy" id="172907"/>
    <lineage>
        <taxon>Eukaryota</taxon>
        <taxon>Metazoa</taxon>
        <taxon>Chordata</taxon>
        <taxon>Craniata</taxon>
        <taxon>Vertebrata</taxon>
        <taxon>Euteleostomi</taxon>
        <taxon>Actinopterygii</taxon>
        <taxon>Neopterygii</taxon>
        <taxon>Teleostei</taxon>
        <taxon>Ostariophysi</taxon>
        <taxon>Cypriniformes</taxon>
        <taxon>Cyprinidae</taxon>
        <taxon>Labeoninae</taxon>
        <taxon>Labeonini</taxon>
        <taxon>Cirrhinus</taxon>
    </lineage>
</organism>
<proteinExistence type="predicted"/>
<dbReference type="AlphaFoldDB" id="A0AA88T988"/>
<sequence>MSLHKIGTAESHETDSTFTLKGYPSAPQPNSCHVFWEHYSAFEILPWECFIIRGALNSIELRFESITQLSGRQEVKPFQAGATSWRCAAWVRGRSGGVGVLLEGRLRKFVSRVERQAGGRIRKEDGKHSRKRGRMWAEPLTEERMESFISARAGGSQETHCLTVGLMMWKEKQ</sequence>
<protein>
    <submittedName>
        <fullName evidence="1">Uncharacterized protein</fullName>
    </submittedName>
</protein>
<name>A0AA88T988_9TELE</name>
<reference evidence="1" key="1">
    <citation type="submission" date="2023-08" db="EMBL/GenBank/DDBJ databases">
        <title>Chromosome-level Genome Assembly of mud carp (Cirrhinus molitorella).</title>
        <authorList>
            <person name="Liu H."/>
        </authorList>
    </citation>
    <scope>NUCLEOTIDE SEQUENCE</scope>
    <source>
        <strain evidence="1">Prfri</strain>
        <tissue evidence="1">Muscle</tissue>
    </source>
</reference>
<keyword evidence="2" id="KW-1185">Reference proteome</keyword>